<evidence type="ECO:0000313" key="3">
    <source>
        <dbReference type="Proteomes" id="UP001164746"/>
    </source>
</evidence>
<dbReference type="Proteomes" id="UP001164746">
    <property type="component" value="Chromosome 7"/>
</dbReference>
<dbReference type="EMBL" id="CP111018">
    <property type="protein sequence ID" value="WAR10530.1"/>
    <property type="molecule type" value="Genomic_DNA"/>
</dbReference>
<organism evidence="2 3">
    <name type="scientific">Mya arenaria</name>
    <name type="common">Soft-shell clam</name>
    <dbReference type="NCBI Taxonomy" id="6604"/>
    <lineage>
        <taxon>Eukaryota</taxon>
        <taxon>Metazoa</taxon>
        <taxon>Spiralia</taxon>
        <taxon>Lophotrochozoa</taxon>
        <taxon>Mollusca</taxon>
        <taxon>Bivalvia</taxon>
        <taxon>Autobranchia</taxon>
        <taxon>Heteroconchia</taxon>
        <taxon>Euheterodonta</taxon>
        <taxon>Imparidentia</taxon>
        <taxon>Neoheterodontei</taxon>
        <taxon>Myida</taxon>
        <taxon>Myoidea</taxon>
        <taxon>Myidae</taxon>
        <taxon>Mya</taxon>
    </lineage>
</organism>
<name>A0ABY7EL00_MYAAR</name>
<feature type="compositionally biased region" description="Basic and acidic residues" evidence="1">
    <location>
        <begin position="119"/>
        <end position="160"/>
    </location>
</feature>
<evidence type="ECO:0000256" key="1">
    <source>
        <dbReference type="SAM" id="MobiDB-lite"/>
    </source>
</evidence>
<protein>
    <submittedName>
        <fullName evidence="2">Uncharacterized protein</fullName>
    </submittedName>
</protein>
<feature type="region of interest" description="Disordered" evidence="1">
    <location>
        <begin position="213"/>
        <end position="244"/>
    </location>
</feature>
<gene>
    <name evidence="2" type="ORF">MAR_035606</name>
</gene>
<feature type="compositionally biased region" description="Basic residues" evidence="1">
    <location>
        <begin position="176"/>
        <end position="186"/>
    </location>
</feature>
<evidence type="ECO:0000313" key="2">
    <source>
        <dbReference type="EMBL" id="WAR10530.1"/>
    </source>
</evidence>
<feature type="compositionally biased region" description="Polar residues" evidence="1">
    <location>
        <begin position="213"/>
        <end position="238"/>
    </location>
</feature>
<reference evidence="2" key="1">
    <citation type="submission" date="2022-11" db="EMBL/GenBank/DDBJ databases">
        <title>Centuries of genome instability and evolution in soft-shell clam transmissible cancer (bioRxiv).</title>
        <authorList>
            <person name="Hart S.F.M."/>
            <person name="Yonemitsu M.A."/>
            <person name="Giersch R.M."/>
            <person name="Beal B.F."/>
            <person name="Arriagada G."/>
            <person name="Davis B.W."/>
            <person name="Ostrander E.A."/>
            <person name="Goff S.P."/>
            <person name="Metzger M.J."/>
        </authorList>
    </citation>
    <scope>NUCLEOTIDE SEQUENCE</scope>
    <source>
        <strain evidence="2">MELC-2E11</strain>
        <tissue evidence="2">Siphon/mantle</tissue>
    </source>
</reference>
<keyword evidence="3" id="KW-1185">Reference proteome</keyword>
<sequence length="397" mass="44913">MRNFQCGMIEHNGAEWEQSSAKCLDSLSVICNKHEGETERTDTWSDAVEFCGNASDKMHSHLTEAMVTKANRSNKYWLSTFRSFRVHDQYSQNTDACLSVTRTGNSLTLQPDDCDGIDEGNKNKIDDTDGKDDGNKDENRRSTTRQSTDKDGKPEEESKSSDNNSNPNNTTGVICLRRRKATKGAHRPLMNESSTDTNVIEGTYAISNTHRVSPNENEYASPEDVTNTVGSTNPNNSKIRPDKPARNTLRRNQKLNETYENFKFVSTENRNVDKNEVKCHDDVTKEDKDEYDILCHNKATPLAKLEHAEIHVYDHTTVQNDDHECYDSTLPGSGNKHKPARNAEDYDTFNISNIENVDYNKDALWNDAHNEEVSSFGVLKLDLTPEEEQEPVYTESG</sequence>
<proteinExistence type="predicted"/>
<accession>A0ABY7EL00</accession>
<feature type="region of interest" description="Disordered" evidence="1">
    <location>
        <begin position="108"/>
        <end position="193"/>
    </location>
</feature>